<proteinExistence type="predicted"/>
<feature type="region of interest" description="Disordered" evidence="1">
    <location>
        <begin position="295"/>
        <end position="314"/>
    </location>
</feature>
<accession>A0A7V8K7R4</accession>
<dbReference type="InterPro" id="IPR005572">
    <property type="entry name" value="Anti-sigma_E_RseA_N"/>
</dbReference>
<dbReference type="AlphaFoldDB" id="A0A7V8K7R4"/>
<dbReference type="RefSeq" id="WP_162309853.1">
    <property type="nucleotide sequence ID" value="NZ_JACHGU010000002.1"/>
</dbReference>
<feature type="compositionally biased region" description="Low complexity" evidence="1">
    <location>
        <begin position="184"/>
        <end position="195"/>
    </location>
</feature>
<dbReference type="Proteomes" id="UP000462066">
    <property type="component" value="Unassembled WGS sequence"/>
</dbReference>
<dbReference type="Gene3D" id="1.10.10.880">
    <property type="entry name" value="Anti sigma-E protein RseA, N-terminal domain"/>
    <property type="match status" value="1"/>
</dbReference>
<comment type="caution">
    <text evidence="3">The sequence shown here is derived from an EMBL/GenBank/DDBJ whole genome shotgun (WGS) entry which is preliminary data.</text>
</comment>
<reference evidence="3 4" key="1">
    <citation type="submission" date="2017-10" db="EMBL/GenBank/DDBJ databases">
        <title>Whole genome sequencing of Pseudoxanthomonas broegbernensis DSM 12573(T).</title>
        <authorList>
            <person name="Kumar S."/>
            <person name="Bansal K."/>
            <person name="Kaur A."/>
            <person name="Patil P."/>
            <person name="Sharma S."/>
            <person name="Patil P.B."/>
        </authorList>
    </citation>
    <scope>NUCLEOTIDE SEQUENCE [LARGE SCALE GENOMIC DNA]</scope>
    <source>
        <strain evidence="3 4">DSM 12573</strain>
    </source>
</reference>
<feature type="region of interest" description="Disordered" evidence="1">
    <location>
        <begin position="172"/>
        <end position="196"/>
    </location>
</feature>
<organism evidence="3 4">
    <name type="scientific">Pseudoxanthomonas broegbernensis</name>
    <dbReference type="NCBI Taxonomy" id="83619"/>
    <lineage>
        <taxon>Bacteria</taxon>
        <taxon>Pseudomonadati</taxon>
        <taxon>Pseudomonadota</taxon>
        <taxon>Gammaproteobacteria</taxon>
        <taxon>Lysobacterales</taxon>
        <taxon>Lysobacteraceae</taxon>
        <taxon>Pseudoxanthomonas</taxon>
    </lineage>
</organism>
<evidence type="ECO:0000256" key="1">
    <source>
        <dbReference type="SAM" id="MobiDB-lite"/>
    </source>
</evidence>
<dbReference type="GO" id="GO:0016989">
    <property type="term" value="F:sigma factor antagonist activity"/>
    <property type="evidence" value="ECO:0007669"/>
    <property type="project" value="InterPro"/>
</dbReference>
<name>A0A7V8K7R4_9GAMM</name>
<dbReference type="PANTHER" id="PTHR38104">
    <property type="match status" value="1"/>
</dbReference>
<gene>
    <name evidence="3" type="ORF">B1992_02350</name>
</gene>
<dbReference type="InterPro" id="IPR052383">
    <property type="entry name" value="Anti-sigma-E_RseA-like"/>
</dbReference>
<dbReference type="EMBL" id="MWIP01000002">
    <property type="protein sequence ID" value="KAF1687527.1"/>
    <property type="molecule type" value="Genomic_DNA"/>
</dbReference>
<evidence type="ECO:0000313" key="4">
    <source>
        <dbReference type="Proteomes" id="UP000462066"/>
    </source>
</evidence>
<dbReference type="SUPFAM" id="SSF89069">
    <property type="entry name" value="N-terminal, cytoplasmic domain of anti-sigmaE factor RseA"/>
    <property type="match status" value="1"/>
</dbReference>
<feature type="domain" description="Anti sigma-E protein RseA N-terminal" evidence="2">
    <location>
        <begin position="21"/>
        <end position="94"/>
    </location>
</feature>
<keyword evidence="4" id="KW-1185">Reference proteome</keyword>
<dbReference type="InterPro" id="IPR036147">
    <property type="entry name" value="Anti-sigma_E_RseA_N_sf"/>
</dbReference>
<evidence type="ECO:0000313" key="3">
    <source>
        <dbReference type="EMBL" id="KAF1687527.1"/>
    </source>
</evidence>
<evidence type="ECO:0000259" key="2">
    <source>
        <dbReference type="Pfam" id="PF03872"/>
    </source>
</evidence>
<dbReference type="CDD" id="cd16328">
    <property type="entry name" value="RseA_N"/>
    <property type="match status" value="1"/>
</dbReference>
<dbReference type="Pfam" id="PF03872">
    <property type="entry name" value="RseA_N"/>
    <property type="match status" value="1"/>
</dbReference>
<protein>
    <recommendedName>
        <fullName evidence="2">Anti sigma-E protein RseA N-terminal domain-containing protein</fullName>
    </recommendedName>
</protein>
<sequence>MSQDMTPSTTGADKLERHHRQQLSALVDGALAPDEARFLLRRLQHDQELATCYERWHLCGQALRGQLHALAAPDLGARVAAAIRMEVALPVARTAGTRPGWVRWGGGAAALAASVAAVALFVSRPQAPVQTGPAPAVLAADSIPADAAPAAAATAQALAASDASRAVPEGDARLAATQDEPRAATRTPRPARPQAVVRESLPIAAMAPAPVRSVAVADAGPAGAAVAAASAMAPSTSVASQQARAPFASAPLDARPWPRAALPQQANGAYTASFGGESTAARTFYPFEPRLPAAVPAAEGVPPPAPHPAGDAPR</sequence>
<dbReference type="PANTHER" id="PTHR38104:SF1">
    <property type="entry name" value="ANTI-SIGMA-E FACTOR RSEA"/>
    <property type="match status" value="1"/>
</dbReference>